<accession>A0ABN1BNJ6</accession>
<proteinExistence type="predicted"/>
<evidence type="ECO:0000256" key="1">
    <source>
        <dbReference type="SAM" id="MobiDB-lite"/>
    </source>
</evidence>
<feature type="region of interest" description="Disordered" evidence="1">
    <location>
        <begin position="73"/>
        <end position="99"/>
    </location>
</feature>
<gene>
    <name evidence="2" type="ORF">GCM10010361_77830</name>
</gene>
<keyword evidence="3" id="KW-1185">Reference proteome</keyword>
<sequence>MSERPLTPEERLRFMAQVAGDAPRTIICEPHRVDQLRALVDQMGLSSIWTVLSSHACPAERILILDEQAMQASFNQDAQRAGRSIRLRQTPPAEGDQMT</sequence>
<reference evidence="2 3" key="1">
    <citation type="journal article" date="2019" name="Int. J. Syst. Evol. Microbiol.">
        <title>The Global Catalogue of Microorganisms (GCM) 10K type strain sequencing project: providing services to taxonomists for standard genome sequencing and annotation.</title>
        <authorList>
            <consortium name="The Broad Institute Genomics Platform"/>
            <consortium name="The Broad Institute Genome Sequencing Center for Infectious Disease"/>
            <person name="Wu L."/>
            <person name="Ma J."/>
        </authorList>
    </citation>
    <scope>NUCLEOTIDE SEQUENCE [LARGE SCALE GENOMIC DNA]</scope>
    <source>
        <strain evidence="2 3">JCM 4805</strain>
    </source>
</reference>
<dbReference type="RefSeq" id="WP_346100409.1">
    <property type="nucleotide sequence ID" value="NZ_BAAABY010000070.1"/>
</dbReference>
<dbReference type="Proteomes" id="UP001500909">
    <property type="component" value="Unassembled WGS sequence"/>
</dbReference>
<evidence type="ECO:0000313" key="2">
    <source>
        <dbReference type="EMBL" id="GAA0500786.1"/>
    </source>
</evidence>
<name>A0ABN1BNJ6_9ACTN</name>
<dbReference type="EMBL" id="BAAABY010000070">
    <property type="protein sequence ID" value="GAA0500786.1"/>
    <property type="molecule type" value="Genomic_DNA"/>
</dbReference>
<protein>
    <submittedName>
        <fullName evidence="2">Uncharacterized protein</fullName>
    </submittedName>
</protein>
<evidence type="ECO:0000313" key="3">
    <source>
        <dbReference type="Proteomes" id="UP001500909"/>
    </source>
</evidence>
<organism evidence="2 3">
    <name type="scientific">Streptomyces olivaceiscleroticus</name>
    <dbReference type="NCBI Taxonomy" id="68245"/>
    <lineage>
        <taxon>Bacteria</taxon>
        <taxon>Bacillati</taxon>
        <taxon>Actinomycetota</taxon>
        <taxon>Actinomycetes</taxon>
        <taxon>Kitasatosporales</taxon>
        <taxon>Streptomycetaceae</taxon>
        <taxon>Streptomyces</taxon>
    </lineage>
</organism>
<comment type="caution">
    <text evidence="2">The sequence shown here is derived from an EMBL/GenBank/DDBJ whole genome shotgun (WGS) entry which is preliminary data.</text>
</comment>